<dbReference type="EMBL" id="UINC01142148">
    <property type="protein sequence ID" value="SVD30311.1"/>
    <property type="molecule type" value="Genomic_DNA"/>
</dbReference>
<name>A0A382U976_9ZZZZ</name>
<proteinExistence type="predicted"/>
<dbReference type="InterPro" id="IPR012676">
    <property type="entry name" value="TGS-like"/>
</dbReference>
<sequence>QARARGKFRVEGREGLMQDFDVVHVKFNV</sequence>
<dbReference type="InterPro" id="IPR012675">
    <property type="entry name" value="Beta-grasp_dom_sf"/>
</dbReference>
<protein>
    <submittedName>
        <fullName evidence="1">Uncharacterized protein</fullName>
    </submittedName>
</protein>
<accession>A0A382U976</accession>
<gene>
    <name evidence="1" type="ORF">METZ01_LOCUS383165</name>
</gene>
<dbReference type="Gene3D" id="3.10.20.30">
    <property type="match status" value="1"/>
</dbReference>
<evidence type="ECO:0000313" key="1">
    <source>
        <dbReference type="EMBL" id="SVD30311.1"/>
    </source>
</evidence>
<dbReference type="SUPFAM" id="SSF81271">
    <property type="entry name" value="TGS-like"/>
    <property type="match status" value="1"/>
</dbReference>
<reference evidence="1" key="1">
    <citation type="submission" date="2018-05" db="EMBL/GenBank/DDBJ databases">
        <authorList>
            <person name="Lanie J.A."/>
            <person name="Ng W.-L."/>
            <person name="Kazmierczak K.M."/>
            <person name="Andrzejewski T.M."/>
            <person name="Davidsen T.M."/>
            <person name="Wayne K.J."/>
            <person name="Tettelin H."/>
            <person name="Glass J.I."/>
            <person name="Rusch D."/>
            <person name="Podicherti R."/>
            <person name="Tsui H.-C.T."/>
            <person name="Winkler M.E."/>
        </authorList>
    </citation>
    <scope>NUCLEOTIDE SEQUENCE</scope>
</reference>
<dbReference type="AlphaFoldDB" id="A0A382U976"/>
<organism evidence="1">
    <name type="scientific">marine metagenome</name>
    <dbReference type="NCBI Taxonomy" id="408172"/>
    <lineage>
        <taxon>unclassified sequences</taxon>
        <taxon>metagenomes</taxon>
        <taxon>ecological metagenomes</taxon>
    </lineage>
</organism>
<feature type="non-terminal residue" evidence="1">
    <location>
        <position position="1"/>
    </location>
</feature>